<dbReference type="EMBL" id="CP011280">
    <property type="protein sequence ID" value="AKC95212.1"/>
    <property type="molecule type" value="Genomic_DNA"/>
</dbReference>
<keyword evidence="5 10" id="KW-0456">Lyase</keyword>
<dbReference type="InterPro" id="IPR021196">
    <property type="entry name" value="PdxT/SNO_CS"/>
</dbReference>
<evidence type="ECO:0000256" key="10">
    <source>
        <dbReference type="HAMAP-Rule" id="MF_01615"/>
    </source>
</evidence>
<comment type="function">
    <text evidence="8 10">Catalyzes the hydrolysis of glutamine to glutamate and ammonia as part of the biosynthesis of pyridoxal 5'-phosphate. The resulting ammonia molecule is channeled to the active site of PdxS.</text>
</comment>
<feature type="binding site" evidence="10 12">
    <location>
        <begin position="133"/>
        <end position="134"/>
    </location>
    <ligand>
        <name>L-glutamine</name>
        <dbReference type="ChEBI" id="CHEBI:58359"/>
    </ligand>
</feature>
<evidence type="ECO:0000256" key="9">
    <source>
        <dbReference type="ARBA" id="ARBA00064749"/>
    </source>
</evidence>
<feature type="binding site" evidence="10 12">
    <location>
        <begin position="47"/>
        <end position="49"/>
    </location>
    <ligand>
        <name>L-glutamine</name>
        <dbReference type="ChEBI" id="CHEBI:58359"/>
    </ligand>
</feature>
<protein>
    <recommendedName>
        <fullName evidence="10">Pyridoxal 5'-phosphate synthase subunit PdxT</fullName>
        <ecNumber evidence="10">4.3.3.6</ecNumber>
    </recommendedName>
    <alternativeName>
        <fullName evidence="10">Pdx2</fullName>
    </alternativeName>
    <alternativeName>
        <fullName evidence="10">Pyridoxal 5'-phosphate synthase glutaminase subunit</fullName>
        <ecNumber evidence="10">3.5.1.2</ecNumber>
    </alternativeName>
</protein>
<keyword evidence="14" id="KW-1185">Reference proteome</keyword>
<dbReference type="RefSeq" id="WP_046328318.1">
    <property type="nucleotide sequence ID" value="NZ_CP011280.1"/>
</dbReference>
<dbReference type="PIRSF" id="PIRSF005639">
    <property type="entry name" value="Glut_amidoT_SNO"/>
    <property type="match status" value="1"/>
</dbReference>
<dbReference type="PROSITE" id="PS51130">
    <property type="entry name" value="PDXT_SNO_2"/>
    <property type="match status" value="1"/>
</dbReference>
<comment type="catalytic activity">
    <reaction evidence="6 10">
        <text>aldehydo-D-ribose 5-phosphate + D-glyceraldehyde 3-phosphate + L-glutamine = pyridoxal 5'-phosphate + L-glutamate + phosphate + 3 H2O + H(+)</text>
        <dbReference type="Rhea" id="RHEA:31507"/>
        <dbReference type="ChEBI" id="CHEBI:15377"/>
        <dbReference type="ChEBI" id="CHEBI:15378"/>
        <dbReference type="ChEBI" id="CHEBI:29985"/>
        <dbReference type="ChEBI" id="CHEBI:43474"/>
        <dbReference type="ChEBI" id="CHEBI:58273"/>
        <dbReference type="ChEBI" id="CHEBI:58359"/>
        <dbReference type="ChEBI" id="CHEBI:59776"/>
        <dbReference type="ChEBI" id="CHEBI:597326"/>
        <dbReference type="EC" id="4.3.3.6"/>
    </reaction>
</comment>
<dbReference type="GO" id="GO:0042823">
    <property type="term" value="P:pyridoxal phosphate biosynthetic process"/>
    <property type="evidence" value="ECO:0007669"/>
    <property type="project" value="UniProtKB-UniRule"/>
</dbReference>
<dbReference type="OrthoDB" id="9810320at2"/>
<evidence type="ECO:0000256" key="11">
    <source>
        <dbReference type="PIRSR" id="PIRSR005639-1"/>
    </source>
</evidence>
<sequence length="197" mass="22288">MVIAVLSLQGAFIEHENMLKKIGVDCFEIRNKQDLSRHFDGLILPGGESTTMGKLLHDLDLFDTLKKRIEDGLCVFGTCAGMILLARKINNDTRVHFGLMDIEVKRNAYGRQLGSFKTVEEFKGIGKVPMVFIRGPYVERVSENVEVLSTVNNNIVAVKQNNMLVTAYHPELTDDTRVHEYFISMIKKTKNGDEKLK</sequence>
<keyword evidence="4 10" id="KW-0315">Glutamine amidotransferase</keyword>
<evidence type="ECO:0000256" key="6">
    <source>
        <dbReference type="ARBA" id="ARBA00047992"/>
    </source>
</evidence>
<dbReference type="UniPathway" id="UPA00245"/>
<dbReference type="Proteomes" id="UP000033103">
    <property type="component" value="Chromosome"/>
</dbReference>
<dbReference type="GO" id="GO:0008614">
    <property type="term" value="P:pyridoxine metabolic process"/>
    <property type="evidence" value="ECO:0007669"/>
    <property type="project" value="TreeGrafter"/>
</dbReference>
<name>A0A0E3ZBL9_9FUSO</name>
<dbReference type="PATRIC" id="fig|1069640.6.peg.247"/>
<evidence type="ECO:0000256" key="12">
    <source>
        <dbReference type="PIRSR" id="PIRSR005639-2"/>
    </source>
</evidence>
<dbReference type="FunFam" id="3.40.50.880:FF:000010">
    <property type="entry name" value="uncharacterized protein LOC100176842 isoform X2"/>
    <property type="match status" value="1"/>
</dbReference>
<dbReference type="GO" id="GO:0004359">
    <property type="term" value="F:glutaminase activity"/>
    <property type="evidence" value="ECO:0007669"/>
    <property type="project" value="UniProtKB-UniRule"/>
</dbReference>
<dbReference type="EC" id="4.3.3.6" evidence="10"/>
<feature type="active site" description="Charge relay system" evidence="10 11">
    <location>
        <position position="171"/>
    </location>
</feature>
<feature type="binding site" evidence="10 12">
    <location>
        <position position="106"/>
    </location>
    <ligand>
        <name>L-glutamine</name>
        <dbReference type="ChEBI" id="CHEBI:58359"/>
    </ligand>
</feature>
<evidence type="ECO:0000256" key="2">
    <source>
        <dbReference type="ARBA" id="ARBA00022801"/>
    </source>
</evidence>
<dbReference type="PANTHER" id="PTHR31559:SF0">
    <property type="entry name" value="PYRIDOXAL 5'-PHOSPHATE SYNTHASE SUBUNIT SNO1-RELATED"/>
    <property type="match status" value="1"/>
</dbReference>
<reference evidence="13 14" key="1">
    <citation type="journal article" date="2012" name="BMC Genomics">
        <title>Genomic sequence analysis and characterization of Sneathia amnii sp. nov.</title>
        <authorList>
            <consortium name="Vaginal Microbiome Consortium (additional members)"/>
            <person name="Harwich M.D.Jr."/>
            <person name="Serrano M.G."/>
            <person name="Fettweis J.M."/>
            <person name="Alves J.M."/>
            <person name="Reimers M.A."/>
            <person name="Buck G.A."/>
            <person name="Jefferson K.K."/>
        </authorList>
    </citation>
    <scope>NUCLEOTIDE SEQUENCE [LARGE SCALE GENOMIC DNA]</scope>
    <source>
        <strain evidence="13 14">SN35</strain>
    </source>
</reference>
<evidence type="ECO:0000256" key="7">
    <source>
        <dbReference type="ARBA" id="ARBA00049534"/>
    </source>
</evidence>
<accession>A0A0E3ZBL9</accession>
<evidence type="ECO:0000313" key="14">
    <source>
        <dbReference type="Proteomes" id="UP000033103"/>
    </source>
</evidence>
<evidence type="ECO:0000256" key="4">
    <source>
        <dbReference type="ARBA" id="ARBA00022962"/>
    </source>
</evidence>
<dbReference type="GO" id="GO:0016740">
    <property type="term" value="F:transferase activity"/>
    <property type="evidence" value="ECO:0007669"/>
    <property type="project" value="UniProtKB-KW"/>
</dbReference>
<dbReference type="InterPro" id="IPR002161">
    <property type="entry name" value="PdxT/SNO"/>
</dbReference>
<comment type="subunit">
    <text evidence="9 10">In the presence of PdxS, forms a dodecamer of heterodimers. Only shows activity in the heterodimer.</text>
</comment>
<comment type="similarity">
    <text evidence="1 10">Belongs to the glutaminase PdxT/SNO family.</text>
</comment>
<dbReference type="Gene3D" id="3.40.50.880">
    <property type="match status" value="1"/>
</dbReference>
<dbReference type="NCBIfam" id="TIGR03800">
    <property type="entry name" value="PLP_synth_Pdx2"/>
    <property type="match status" value="1"/>
</dbReference>
<comment type="pathway">
    <text evidence="10">Cofactor biosynthesis; pyridoxal 5'-phosphate biosynthesis.</text>
</comment>
<dbReference type="PROSITE" id="PS51273">
    <property type="entry name" value="GATASE_TYPE_1"/>
    <property type="match status" value="1"/>
</dbReference>
<evidence type="ECO:0000256" key="8">
    <source>
        <dbReference type="ARBA" id="ARBA00054599"/>
    </source>
</evidence>
<organism evidence="13 14">
    <name type="scientific">Sneathia vaginalis</name>
    <dbReference type="NCBI Taxonomy" id="187101"/>
    <lineage>
        <taxon>Bacteria</taxon>
        <taxon>Fusobacteriati</taxon>
        <taxon>Fusobacteriota</taxon>
        <taxon>Fusobacteriia</taxon>
        <taxon>Fusobacteriales</taxon>
        <taxon>Leptotrichiaceae</taxon>
        <taxon>Sneathia</taxon>
    </lineage>
</organism>
<dbReference type="STRING" id="187101.VC03_01305"/>
<dbReference type="GO" id="GO:0005829">
    <property type="term" value="C:cytosol"/>
    <property type="evidence" value="ECO:0007669"/>
    <property type="project" value="TreeGrafter"/>
</dbReference>
<dbReference type="SUPFAM" id="SSF52317">
    <property type="entry name" value="Class I glutamine amidotransferase-like"/>
    <property type="match status" value="1"/>
</dbReference>
<dbReference type="AlphaFoldDB" id="A0A0E3ZBL9"/>
<evidence type="ECO:0000256" key="3">
    <source>
        <dbReference type="ARBA" id="ARBA00022898"/>
    </source>
</evidence>
<keyword evidence="3 10" id="KW-0663">Pyridoxal phosphate</keyword>
<feature type="active site" description="Charge relay system" evidence="10 11">
    <location>
        <position position="169"/>
    </location>
</feature>
<keyword evidence="2 10" id="KW-0378">Hydrolase</keyword>
<dbReference type="PROSITE" id="PS01236">
    <property type="entry name" value="PDXT_SNO_1"/>
    <property type="match status" value="1"/>
</dbReference>
<dbReference type="InterPro" id="IPR029062">
    <property type="entry name" value="Class_I_gatase-like"/>
</dbReference>
<proteinExistence type="inferred from homology"/>
<evidence type="ECO:0000313" key="13">
    <source>
        <dbReference type="EMBL" id="AKC95212.1"/>
    </source>
</evidence>
<dbReference type="PANTHER" id="PTHR31559">
    <property type="entry name" value="PYRIDOXAL 5'-PHOSPHATE SYNTHASE SUBUNIT SNO"/>
    <property type="match status" value="1"/>
</dbReference>
<dbReference type="Pfam" id="PF01174">
    <property type="entry name" value="SNO"/>
    <property type="match status" value="1"/>
</dbReference>
<keyword evidence="13" id="KW-0808">Transferase</keyword>
<dbReference type="EC" id="3.5.1.2" evidence="10"/>
<dbReference type="HOGENOM" id="CLU_069674_2_0_0"/>
<evidence type="ECO:0000256" key="1">
    <source>
        <dbReference type="ARBA" id="ARBA00008345"/>
    </source>
</evidence>
<dbReference type="GO" id="GO:0036381">
    <property type="term" value="F:pyridoxal 5'-phosphate synthase (glutamine hydrolysing) activity"/>
    <property type="evidence" value="ECO:0007669"/>
    <property type="project" value="UniProtKB-UniRule"/>
</dbReference>
<evidence type="ECO:0000256" key="5">
    <source>
        <dbReference type="ARBA" id="ARBA00023239"/>
    </source>
</evidence>
<comment type="catalytic activity">
    <reaction evidence="7 10">
        <text>L-glutamine + H2O = L-glutamate + NH4(+)</text>
        <dbReference type="Rhea" id="RHEA:15889"/>
        <dbReference type="ChEBI" id="CHEBI:15377"/>
        <dbReference type="ChEBI" id="CHEBI:28938"/>
        <dbReference type="ChEBI" id="CHEBI:29985"/>
        <dbReference type="ChEBI" id="CHEBI:58359"/>
        <dbReference type="EC" id="3.5.1.2"/>
    </reaction>
</comment>
<gene>
    <name evidence="10" type="primary">pdxT</name>
    <name evidence="13" type="ORF">VC03_01305</name>
</gene>
<feature type="active site" description="Nucleophile" evidence="10 11">
    <location>
        <position position="79"/>
    </location>
</feature>
<dbReference type="CDD" id="cd01749">
    <property type="entry name" value="GATase1_PB"/>
    <property type="match status" value="1"/>
</dbReference>
<dbReference type="GO" id="GO:1903600">
    <property type="term" value="C:glutaminase complex"/>
    <property type="evidence" value="ECO:0007669"/>
    <property type="project" value="TreeGrafter"/>
</dbReference>
<dbReference type="HAMAP" id="MF_01615">
    <property type="entry name" value="PdxT"/>
    <property type="match status" value="1"/>
</dbReference>
<dbReference type="KEGG" id="sns:VC03_01305"/>
<dbReference type="GO" id="GO:0006543">
    <property type="term" value="P:L-glutamine catabolic process"/>
    <property type="evidence" value="ECO:0007669"/>
    <property type="project" value="UniProtKB-UniRule"/>
</dbReference>